<reference evidence="1 2" key="1">
    <citation type="submission" date="2024-11" db="EMBL/GenBank/DDBJ databases">
        <title>A near-complete genome assembly of Cinchona calisaya.</title>
        <authorList>
            <person name="Lian D.C."/>
            <person name="Zhao X.W."/>
            <person name="Wei L."/>
        </authorList>
    </citation>
    <scope>NUCLEOTIDE SEQUENCE [LARGE SCALE GENOMIC DNA]</scope>
    <source>
        <tissue evidence="1">Nenye</tissue>
    </source>
</reference>
<dbReference type="EMBL" id="JBJUIK010000001">
    <property type="protein sequence ID" value="KAL3537577.1"/>
    <property type="molecule type" value="Genomic_DNA"/>
</dbReference>
<keyword evidence="2" id="KW-1185">Reference proteome</keyword>
<dbReference type="AlphaFoldDB" id="A0ABD3B215"/>
<name>A0ABD3B215_9GENT</name>
<sequence>MPGPSYAKQNGVEIPSDEVSAMEDMGIVGKRMKCILLQIKSCGMACVRNERVRRSKKGKEKASNLVVDQHLNIPLPDDDETYLPKISFKRPFSLLDSNCEHEGSRASNKLAKSGNEIYLEGINTFNRLAEIQIKEKEEKVNLAKSMNLAKVAIKEQYAPDPELEIDLMECLLSDTFKALFLMFDFP</sequence>
<organism evidence="1 2">
    <name type="scientific">Cinchona calisaya</name>
    <dbReference type="NCBI Taxonomy" id="153742"/>
    <lineage>
        <taxon>Eukaryota</taxon>
        <taxon>Viridiplantae</taxon>
        <taxon>Streptophyta</taxon>
        <taxon>Embryophyta</taxon>
        <taxon>Tracheophyta</taxon>
        <taxon>Spermatophyta</taxon>
        <taxon>Magnoliopsida</taxon>
        <taxon>eudicotyledons</taxon>
        <taxon>Gunneridae</taxon>
        <taxon>Pentapetalae</taxon>
        <taxon>asterids</taxon>
        <taxon>lamiids</taxon>
        <taxon>Gentianales</taxon>
        <taxon>Rubiaceae</taxon>
        <taxon>Cinchonoideae</taxon>
        <taxon>Cinchoneae</taxon>
        <taxon>Cinchona</taxon>
    </lineage>
</organism>
<gene>
    <name evidence="1" type="ORF">ACH5RR_000943</name>
</gene>
<comment type="caution">
    <text evidence="1">The sequence shown here is derived from an EMBL/GenBank/DDBJ whole genome shotgun (WGS) entry which is preliminary data.</text>
</comment>
<proteinExistence type="predicted"/>
<dbReference type="Proteomes" id="UP001630127">
    <property type="component" value="Unassembled WGS sequence"/>
</dbReference>
<protein>
    <submittedName>
        <fullName evidence="1">Uncharacterized protein</fullName>
    </submittedName>
</protein>
<accession>A0ABD3B215</accession>
<evidence type="ECO:0000313" key="2">
    <source>
        <dbReference type="Proteomes" id="UP001630127"/>
    </source>
</evidence>
<evidence type="ECO:0000313" key="1">
    <source>
        <dbReference type="EMBL" id="KAL3537577.1"/>
    </source>
</evidence>